<dbReference type="EMBL" id="CM000882">
    <property type="protein sequence ID" value="KQJ99944.1"/>
    <property type="molecule type" value="Genomic_DNA"/>
</dbReference>
<name>A0A0Q3FL34_BRADI</name>
<dbReference type="Pfam" id="PF07762">
    <property type="entry name" value="DUF1618"/>
    <property type="match status" value="1"/>
</dbReference>
<reference evidence="3" key="2">
    <citation type="submission" date="2017-06" db="EMBL/GenBank/DDBJ databases">
        <title>WGS assembly of Brachypodium distachyon.</title>
        <authorList>
            <consortium name="The International Brachypodium Initiative"/>
            <person name="Lucas S."/>
            <person name="Harmon-Smith M."/>
            <person name="Lail K."/>
            <person name="Tice H."/>
            <person name="Grimwood J."/>
            <person name="Bruce D."/>
            <person name="Barry K."/>
            <person name="Shu S."/>
            <person name="Lindquist E."/>
            <person name="Wang M."/>
            <person name="Pitluck S."/>
            <person name="Vogel J.P."/>
            <person name="Garvin D.F."/>
            <person name="Mockler T.C."/>
            <person name="Schmutz J."/>
            <person name="Rokhsar D."/>
            <person name="Bevan M.W."/>
        </authorList>
    </citation>
    <scope>NUCLEOTIDE SEQUENCE</scope>
    <source>
        <strain evidence="3">Bd21</strain>
    </source>
</reference>
<dbReference type="InterPro" id="IPR011676">
    <property type="entry name" value="DUF1618"/>
</dbReference>
<dbReference type="EMBL" id="CM000882">
    <property type="protein sequence ID" value="KQJ99942.1"/>
    <property type="molecule type" value="Genomic_DNA"/>
</dbReference>
<dbReference type="EnsemblPlants" id="KQJ99942">
    <property type="protein sequence ID" value="KQJ99942"/>
    <property type="gene ID" value="BRADI_3g46136v3"/>
</dbReference>
<feature type="domain" description="DUF1618" evidence="2">
    <location>
        <begin position="201"/>
        <end position="355"/>
    </location>
</feature>
<proteinExistence type="predicted"/>
<reference evidence="3 5" key="1">
    <citation type="journal article" date="2010" name="Nature">
        <title>Genome sequencing and analysis of the model grass Brachypodium distachyon.</title>
        <authorList>
            <consortium name="International Brachypodium Initiative"/>
        </authorList>
    </citation>
    <scope>NUCLEOTIDE SEQUENCE [LARGE SCALE GENOMIC DNA]</scope>
    <source>
        <strain evidence="3 5">Bd21</strain>
    </source>
</reference>
<dbReference type="Gramene" id="KQJ99942">
    <property type="protein sequence ID" value="KQJ99942"/>
    <property type="gene ID" value="BRADI_3g46136v3"/>
</dbReference>
<dbReference type="Gramene" id="KQJ99944">
    <property type="protein sequence ID" value="KQJ99944"/>
    <property type="gene ID" value="BRADI_3g46151v3"/>
</dbReference>
<dbReference type="AlphaFoldDB" id="A0A0Q3FL34"/>
<protein>
    <recommendedName>
        <fullName evidence="2">DUF1618 domain-containing protein</fullName>
    </recommendedName>
</protein>
<dbReference type="PANTHER" id="PTHR33074:SF125">
    <property type="entry name" value="DUF1618 DOMAIN-CONTAINING PROTEIN"/>
    <property type="match status" value="1"/>
</dbReference>
<dbReference type="EnsemblPlants" id="KQJ99944">
    <property type="protein sequence ID" value="KQJ99944"/>
    <property type="gene ID" value="BRADI_3g46151v3"/>
</dbReference>
<dbReference type="OrthoDB" id="685700at2759"/>
<dbReference type="PANTHER" id="PTHR33074">
    <property type="entry name" value="EXPRESSED PROTEIN-RELATED"/>
    <property type="match status" value="1"/>
</dbReference>
<evidence type="ECO:0000313" key="3">
    <source>
        <dbReference type="EMBL" id="KQJ99942.1"/>
    </source>
</evidence>
<accession>A0A0Q3FL34</accession>
<dbReference type="FunCoup" id="A0A0Q3FL34">
    <property type="interactions" value="235"/>
</dbReference>
<evidence type="ECO:0000313" key="6">
    <source>
        <dbReference type="Proteomes" id="UP000008810"/>
    </source>
</evidence>
<evidence type="ECO:0000259" key="2">
    <source>
        <dbReference type="Pfam" id="PF07762"/>
    </source>
</evidence>
<dbReference type="Proteomes" id="UP000008810">
    <property type="component" value="Chromosome 3"/>
</dbReference>
<reference evidence="5" key="3">
    <citation type="submission" date="2018-08" db="UniProtKB">
        <authorList>
            <consortium name="EnsemblPlants"/>
        </authorList>
    </citation>
    <scope>IDENTIFICATION</scope>
    <source>
        <strain evidence="5">cv. Bd21</strain>
    </source>
</reference>
<gene>
    <name evidence="3" type="ORF">BRADI_3g46136v3</name>
    <name evidence="4" type="ORF">BRADI_3g46151v3</name>
</gene>
<evidence type="ECO:0000313" key="4">
    <source>
        <dbReference type="EMBL" id="KQJ99944.1"/>
    </source>
</evidence>
<organism evidence="3">
    <name type="scientific">Brachypodium distachyon</name>
    <name type="common">Purple false brome</name>
    <name type="synonym">Trachynia distachya</name>
    <dbReference type="NCBI Taxonomy" id="15368"/>
    <lineage>
        <taxon>Eukaryota</taxon>
        <taxon>Viridiplantae</taxon>
        <taxon>Streptophyta</taxon>
        <taxon>Embryophyta</taxon>
        <taxon>Tracheophyta</taxon>
        <taxon>Spermatophyta</taxon>
        <taxon>Magnoliopsida</taxon>
        <taxon>Liliopsida</taxon>
        <taxon>Poales</taxon>
        <taxon>Poaceae</taxon>
        <taxon>BOP clade</taxon>
        <taxon>Pooideae</taxon>
        <taxon>Stipodae</taxon>
        <taxon>Brachypodieae</taxon>
        <taxon>Brachypodium</taxon>
    </lineage>
</organism>
<sequence length="439" mass="49882">MNWTGCFMDASLHPPTHPRRPKSGDGDPTWVLLDNRAYITDTQNHTTAHCHTRDKTNKVQVTFFFAAPPLVSYFGMSFTDSKPTELGREPCIAAADSNLVLIFSVHGPWHKIYDRRMHDFYIYQADGPSEGGPSLKLLPHPTPDEEIDELPYKFDICTYDSKTETWSRQPALLHKQQHLPERPPESERVITIREETGTMGWVDLWRGITVCDVLPHLEKKKSTPLLLRYIPLPPPILPDHKLNGHSSMQRDIAVVGGRVRYVEVQMHIRPVSYIPGTFVSDGWTAVTWSMSTESLDKGWDRELEVHAHEVSTDEAVGFELLPELLDDKGTPQPTLERMHIGHPTLSLHEDDNTVYFMTKIDYKDHDQAWVIAVDMKNKKLQGVSRFAGAKRNRFFTEAYVHNSISGHLNMVQGIQGHLKRPGIPLSGSSSKKGPYTLLR</sequence>
<keyword evidence="6" id="KW-1185">Reference proteome</keyword>
<evidence type="ECO:0000256" key="1">
    <source>
        <dbReference type="SAM" id="MobiDB-lite"/>
    </source>
</evidence>
<feature type="region of interest" description="Disordered" evidence="1">
    <location>
        <begin position="419"/>
        <end position="439"/>
    </location>
</feature>
<evidence type="ECO:0000313" key="5">
    <source>
        <dbReference type="EnsemblPlants" id="KQJ99942"/>
    </source>
</evidence>
<dbReference type="InParanoid" id="A0A0Q3FL34"/>